<sequence length="65" mass="7553">MLKRLRISGLVVYHSSSQQVAMKAKHIVRILRGALIASPFYLRYYAWLKDKVEQLQDGCNFALKE</sequence>
<accession>A0A383C5C6</accession>
<dbReference type="AlphaFoldDB" id="A0A383C5C6"/>
<protein>
    <submittedName>
        <fullName evidence="1">Uncharacterized protein</fullName>
    </submittedName>
</protein>
<name>A0A383C5C6_9ZZZZ</name>
<proteinExistence type="predicted"/>
<reference evidence="1" key="1">
    <citation type="submission" date="2018-05" db="EMBL/GenBank/DDBJ databases">
        <authorList>
            <person name="Lanie J.A."/>
            <person name="Ng W.-L."/>
            <person name="Kazmierczak K.M."/>
            <person name="Andrzejewski T.M."/>
            <person name="Davidsen T.M."/>
            <person name="Wayne K.J."/>
            <person name="Tettelin H."/>
            <person name="Glass J.I."/>
            <person name="Rusch D."/>
            <person name="Podicherti R."/>
            <person name="Tsui H.-C.T."/>
            <person name="Winkler M.E."/>
        </authorList>
    </citation>
    <scope>NUCLEOTIDE SEQUENCE</scope>
</reference>
<dbReference type="EMBL" id="UINC01205580">
    <property type="protein sequence ID" value="SVE26818.1"/>
    <property type="molecule type" value="Genomic_DNA"/>
</dbReference>
<gene>
    <name evidence="1" type="ORF">METZ01_LOCUS479672</name>
</gene>
<organism evidence="1">
    <name type="scientific">marine metagenome</name>
    <dbReference type="NCBI Taxonomy" id="408172"/>
    <lineage>
        <taxon>unclassified sequences</taxon>
        <taxon>metagenomes</taxon>
        <taxon>ecological metagenomes</taxon>
    </lineage>
</organism>
<evidence type="ECO:0000313" key="1">
    <source>
        <dbReference type="EMBL" id="SVE26818.1"/>
    </source>
</evidence>